<name>A0A3N0B787_9ACTN</name>
<dbReference type="InterPro" id="IPR010982">
    <property type="entry name" value="Lambda_DNA-bd_dom_sf"/>
</dbReference>
<gene>
    <name evidence="3" type="ORF">DMP08_08175</name>
</gene>
<dbReference type="CDD" id="cd00093">
    <property type="entry name" value="HTH_XRE"/>
    <property type="match status" value="1"/>
</dbReference>
<feature type="domain" description="HTH cro/C1-type" evidence="2">
    <location>
        <begin position="48"/>
        <end position="102"/>
    </location>
</feature>
<organism evidence="3 4">
    <name type="scientific">Paraeggerthella hongkongensis</name>
    <dbReference type="NCBI Taxonomy" id="230658"/>
    <lineage>
        <taxon>Bacteria</taxon>
        <taxon>Bacillati</taxon>
        <taxon>Actinomycetota</taxon>
        <taxon>Coriobacteriia</taxon>
        <taxon>Eggerthellales</taxon>
        <taxon>Eggerthellaceae</taxon>
        <taxon>Paraeggerthella</taxon>
    </lineage>
</organism>
<evidence type="ECO:0000259" key="2">
    <source>
        <dbReference type="PROSITE" id="PS50943"/>
    </source>
</evidence>
<evidence type="ECO:0000256" key="1">
    <source>
        <dbReference type="SAM" id="MobiDB-lite"/>
    </source>
</evidence>
<dbReference type="SUPFAM" id="SSF47413">
    <property type="entry name" value="lambda repressor-like DNA-binding domains"/>
    <property type="match status" value="1"/>
</dbReference>
<dbReference type="Proteomes" id="UP000278632">
    <property type="component" value="Unassembled WGS sequence"/>
</dbReference>
<comment type="caution">
    <text evidence="3">The sequence shown here is derived from an EMBL/GenBank/DDBJ whole genome shotgun (WGS) entry which is preliminary data.</text>
</comment>
<dbReference type="AlphaFoldDB" id="A0A3N0B787"/>
<evidence type="ECO:0000313" key="4">
    <source>
        <dbReference type="Proteomes" id="UP000278632"/>
    </source>
</evidence>
<dbReference type="Pfam" id="PF01381">
    <property type="entry name" value="HTH_3"/>
    <property type="match status" value="1"/>
</dbReference>
<protein>
    <recommendedName>
        <fullName evidence="2">HTH cro/C1-type domain-containing protein</fullName>
    </recommendedName>
</protein>
<dbReference type="GO" id="GO:0003677">
    <property type="term" value="F:DNA binding"/>
    <property type="evidence" value="ECO:0007669"/>
    <property type="project" value="InterPro"/>
</dbReference>
<evidence type="ECO:0000313" key="3">
    <source>
        <dbReference type="EMBL" id="RNL42951.1"/>
    </source>
</evidence>
<dbReference type="Gene3D" id="1.10.260.40">
    <property type="entry name" value="lambda repressor-like DNA-binding domains"/>
    <property type="match status" value="1"/>
</dbReference>
<dbReference type="PROSITE" id="PS50943">
    <property type="entry name" value="HTH_CROC1"/>
    <property type="match status" value="1"/>
</dbReference>
<proteinExistence type="predicted"/>
<feature type="region of interest" description="Disordered" evidence="1">
    <location>
        <begin position="99"/>
        <end position="129"/>
    </location>
</feature>
<keyword evidence="4" id="KW-1185">Reference proteome</keyword>
<dbReference type="EMBL" id="QICD01000015">
    <property type="protein sequence ID" value="RNL42951.1"/>
    <property type="molecule type" value="Genomic_DNA"/>
</dbReference>
<dbReference type="SMART" id="SM00530">
    <property type="entry name" value="HTH_XRE"/>
    <property type="match status" value="1"/>
</dbReference>
<reference evidence="4" key="1">
    <citation type="submission" date="2018-05" db="EMBL/GenBank/DDBJ databases">
        <title>Genome Sequencing of selected type strains of the family Eggerthellaceae.</title>
        <authorList>
            <person name="Danylec N."/>
            <person name="Stoll D.A."/>
            <person name="Doetsch A."/>
            <person name="Huch M."/>
        </authorList>
    </citation>
    <scope>NUCLEOTIDE SEQUENCE [LARGE SCALE GENOMIC DNA]</scope>
    <source>
        <strain evidence="4">DSM 16106</strain>
    </source>
</reference>
<sequence length="129" mass="14524">MQKRIPAVTSFPLAGSSLIFMDSGLEHNNPFHQEFDEERLSYVLAENVKRLRLEAKINKHTFSLMLGIGRPFLNKIENGLADPRLSVIVKIADALETTPEELLTTQKPADGKKRSPMGLRSDSDHARLR</sequence>
<dbReference type="InterPro" id="IPR001387">
    <property type="entry name" value="Cro/C1-type_HTH"/>
</dbReference>
<accession>A0A3N0B787</accession>